<evidence type="ECO:0000259" key="4">
    <source>
        <dbReference type="PROSITE" id="PS50041"/>
    </source>
</evidence>
<feature type="domain" description="C-type lectin" evidence="4">
    <location>
        <begin position="179"/>
        <end position="291"/>
    </location>
</feature>
<evidence type="ECO:0000256" key="1">
    <source>
        <dbReference type="ARBA" id="ARBA00022734"/>
    </source>
</evidence>
<dbReference type="PANTHER" id="PTHR22799">
    <property type="entry name" value="TETRANECTIN-RELATED"/>
    <property type="match status" value="1"/>
</dbReference>
<dbReference type="PROSITE" id="PS50041">
    <property type="entry name" value="C_TYPE_LECTIN_2"/>
    <property type="match status" value="2"/>
</dbReference>
<organism evidence="5 6">
    <name type="scientific">Strongylocentrotus purpuratus</name>
    <name type="common">Purple sea urchin</name>
    <dbReference type="NCBI Taxonomy" id="7668"/>
    <lineage>
        <taxon>Eukaryota</taxon>
        <taxon>Metazoa</taxon>
        <taxon>Echinodermata</taxon>
        <taxon>Eleutherozoa</taxon>
        <taxon>Echinozoa</taxon>
        <taxon>Echinoidea</taxon>
        <taxon>Euechinoidea</taxon>
        <taxon>Echinacea</taxon>
        <taxon>Camarodonta</taxon>
        <taxon>Echinidea</taxon>
        <taxon>Strongylocentrotidae</taxon>
        <taxon>Strongylocentrotus</taxon>
    </lineage>
</organism>
<dbReference type="PANTHER" id="PTHR22799:SF6">
    <property type="entry name" value="C-TYPE LECTIN DOMAIN FAMILY 4 MEMBER M-LIKE"/>
    <property type="match status" value="1"/>
</dbReference>
<dbReference type="RefSeq" id="XP_030839719.1">
    <property type="nucleotide sequence ID" value="XM_030983859.1"/>
</dbReference>
<dbReference type="EnsemblMetazoa" id="XM_030983859">
    <property type="protein sequence ID" value="XP_030839719"/>
    <property type="gene ID" value="LOC105444338"/>
</dbReference>
<reference evidence="5" key="2">
    <citation type="submission" date="2021-01" db="UniProtKB">
        <authorList>
            <consortium name="EnsemblMetazoa"/>
        </authorList>
    </citation>
    <scope>IDENTIFICATION</scope>
</reference>
<dbReference type="InterPro" id="IPR051663">
    <property type="entry name" value="CLec_Tetranectin-domain"/>
</dbReference>
<name>A0A7M7NPD0_STRPU</name>
<feature type="signal peptide" evidence="3">
    <location>
        <begin position="1"/>
        <end position="23"/>
    </location>
</feature>
<dbReference type="SMART" id="SM00034">
    <property type="entry name" value="CLECT"/>
    <property type="match status" value="2"/>
</dbReference>
<evidence type="ECO:0000256" key="3">
    <source>
        <dbReference type="SAM" id="SignalP"/>
    </source>
</evidence>
<dbReference type="OrthoDB" id="441660at2759"/>
<feature type="domain" description="C-type lectin" evidence="4">
    <location>
        <begin position="34"/>
        <end position="144"/>
    </location>
</feature>
<feature type="region of interest" description="Disordered" evidence="2">
    <location>
        <begin position="314"/>
        <end position="543"/>
    </location>
</feature>
<dbReference type="InParanoid" id="A0A7M7NPD0"/>
<keyword evidence="6" id="KW-1185">Reference proteome</keyword>
<evidence type="ECO:0000256" key="2">
    <source>
        <dbReference type="SAM" id="MobiDB-lite"/>
    </source>
</evidence>
<accession>A0A7M7NPD0</accession>
<dbReference type="InterPro" id="IPR016186">
    <property type="entry name" value="C-type_lectin-like/link_sf"/>
</dbReference>
<evidence type="ECO:0000313" key="6">
    <source>
        <dbReference type="Proteomes" id="UP000007110"/>
    </source>
</evidence>
<dbReference type="Gene3D" id="3.10.100.10">
    <property type="entry name" value="Mannose-Binding Protein A, subunit A"/>
    <property type="match status" value="2"/>
</dbReference>
<dbReference type="AlphaFoldDB" id="A0A7M7NPD0"/>
<dbReference type="CDD" id="cd00037">
    <property type="entry name" value="CLECT"/>
    <property type="match status" value="2"/>
</dbReference>
<dbReference type="GO" id="GO:0030246">
    <property type="term" value="F:carbohydrate binding"/>
    <property type="evidence" value="ECO:0007669"/>
    <property type="project" value="UniProtKB-KW"/>
</dbReference>
<keyword evidence="3" id="KW-0732">Signal</keyword>
<feature type="compositionally biased region" description="Low complexity" evidence="2">
    <location>
        <begin position="314"/>
        <end position="529"/>
    </location>
</feature>
<feature type="chain" id="PRO_5029774162" description="C-type lectin domain-containing protein" evidence="3">
    <location>
        <begin position="24"/>
        <end position="543"/>
    </location>
</feature>
<dbReference type="OMA" id="LCPANML"/>
<dbReference type="InterPro" id="IPR001304">
    <property type="entry name" value="C-type_lectin-like"/>
</dbReference>
<dbReference type="Proteomes" id="UP000007110">
    <property type="component" value="Unassembled WGS sequence"/>
</dbReference>
<sequence length="543" mass="58421">MTAISARIAILLGGLFIARDVHGQFCSEGSLSPHTGFCYHVHAEKKAKIEDARLTCRNDYGGDIPSIFTGDENAFIHDLLSNEGSESNYWIGVNDLYEEDLFRDVMLNEVLTYDNWKSDEPDNAFGSDCAVMQRADGEWTDFTCTTFTIFAAGVICQQPPNPNPFTLCPANMLSYTTPWYTECYWISMKEYRALDASLECAAMGSKLAFIEDQTLNDFIHSYQQSLEFDTMWIGTQQILDGSGQFYQSVEFGTTTTAYYDNYISEYSGGESPVCAAMIRAEAGQWNHLSCEDVKHPYICRYNATVSNQNTTSAATTVGSTTTMATTTPTTTPSPTTTEATTIPTTTPTTTPSPTTTEAATTQATTIPTTTPTTTPSPTTTEAATTEATTIPTTTSPTTPSPTTEATTTLPTTTPNTTHIPTTTEPTTSEATTTVPNTTPTTTHSPTTTEGITTLSTTTTKLTTSPSTAESTTTLPLTTPTTNVITSQSTTTESTTSQSTTQEGSSSEGSTTSATTPTEPTPTTSETTPTVRMSTEETGRYTCR</sequence>
<reference evidence="6" key="1">
    <citation type="submission" date="2015-02" db="EMBL/GenBank/DDBJ databases">
        <title>Genome sequencing for Strongylocentrotus purpuratus.</title>
        <authorList>
            <person name="Murali S."/>
            <person name="Liu Y."/>
            <person name="Vee V."/>
            <person name="English A."/>
            <person name="Wang M."/>
            <person name="Skinner E."/>
            <person name="Han Y."/>
            <person name="Muzny D.M."/>
            <person name="Worley K.C."/>
            <person name="Gibbs R.A."/>
        </authorList>
    </citation>
    <scope>NUCLEOTIDE SEQUENCE</scope>
</reference>
<proteinExistence type="predicted"/>
<protein>
    <recommendedName>
        <fullName evidence="4">C-type lectin domain-containing protein</fullName>
    </recommendedName>
</protein>
<dbReference type="Pfam" id="PF00059">
    <property type="entry name" value="Lectin_C"/>
    <property type="match status" value="2"/>
</dbReference>
<dbReference type="SUPFAM" id="SSF56436">
    <property type="entry name" value="C-type lectin-like"/>
    <property type="match status" value="2"/>
</dbReference>
<feature type="compositionally biased region" description="Basic and acidic residues" evidence="2">
    <location>
        <begin position="533"/>
        <end position="543"/>
    </location>
</feature>
<evidence type="ECO:0000313" key="5">
    <source>
        <dbReference type="EnsemblMetazoa" id="XP_030839719"/>
    </source>
</evidence>
<keyword evidence="1" id="KW-0430">Lectin</keyword>
<dbReference type="KEGG" id="spu:105444338"/>
<dbReference type="GeneID" id="105444338"/>
<dbReference type="InterPro" id="IPR016187">
    <property type="entry name" value="CTDL_fold"/>
</dbReference>